<proteinExistence type="predicted"/>
<evidence type="ECO:0000259" key="2">
    <source>
        <dbReference type="Pfam" id="PF23639"/>
    </source>
</evidence>
<feature type="domain" description="DUF7146" evidence="2">
    <location>
        <begin position="151"/>
        <end position="237"/>
    </location>
</feature>
<evidence type="ECO:0000259" key="1">
    <source>
        <dbReference type="Pfam" id="PF13362"/>
    </source>
</evidence>
<protein>
    <submittedName>
        <fullName evidence="3">Uncharacterized protein</fullName>
    </submittedName>
</protein>
<dbReference type="RefSeq" id="WP_081231378.1">
    <property type="nucleotide sequence ID" value="NZ_AP025494.1"/>
</dbReference>
<accession>A0A5M9NYC1</accession>
<reference evidence="3 4" key="1">
    <citation type="submission" date="2019-09" db="EMBL/GenBank/DDBJ databases">
        <title>Draft genome sequence of various Type strains from the CCUG.</title>
        <authorList>
            <person name="Pineiro-Iglesias B."/>
            <person name="Tunovic T."/>
            <person name="Unosson C."/>
            <person name="Inganas E."/>
            <person name="Ohlen M."/>
            <person name="Cardew S."/>
            <person name="Jensie-Markopoulos S."/>
            <person name="Salva-Serra F."/>
            <person name="Jaen-Luchoro D."/>
            <person name="Karlsson R."/>
            <person name="Svensson-Stadler L."/>
            <person name="Chun J."/>
            <person name="Moore E."/>
        </authorList>
    </citation>
    <scope>NUCLEOTIDE SEQUENCE [LARGE SCALE GENOMIC DNA]</scope>
    <source>
        <strain evidence="3 4">CCUG 56969T</strain>
    </source>
</reference>
<dbReference type="EMBL" id="VXJS01000007">
    <property type="protein sequence ID" value="KAA8675505.1"/>
    <property type="molecule type" value="Genomic_DNA"/>
</dbReference>
<organism evidence="3 4">
    <name type="scientific">Vibrio gigantis</name>
    <dbReference type="NCBI Taxonomy" id="296199"/>
    <lineage>
        <taxon>Bacteria</taxon>
        <taxon>Pseudomonadati</taxon>
        <taxon>Pseudomonadota</taxon>
        <taxon>Gammaproteobacteria</taxon>
        <taxon>Vibrionales</taxon>
        <taxon>Vibrionaceae</taxon>
        <taxon>Vibrio</taxon>
    </lineage>
</organism>
<comment type="caution">
    <text evidence="3">The sequence shown here is derived from an EMBL/GenBank/DDBJ whole genome shotgun (WGS) entry which is preliminary data.</text>
</comment>
<sequence length="396" mass="44176">MSNYRRSKIQDVHALVMRHGGWSSVFKCYGELTEAMRKSSNGVSKAVPDPFTGKGKTVFRLYKDWNESGGGYYNGKGRIGDGIDMVAWLENCNKSKAMDIILDILGESTDNISQREVKAVAAQKEEKAVLNPADISKRLWILQKVEHEAFAVTESEIGMNYLISRGLGDIQIPCNVGFHSQLKMWDSQSNEVYLPGIVLYIQNLKGEAIAFHRIFLNDDGSDKSPLLDNPKMQMSPIEDPRGASIQFGMPLICKDEMGNTRIVLGVGEGPETCLACQHAESIPVWSGISSTLMELIDIPFEVTDLVIFKDKDRLTQGKDMPEGDRAAISLKERVEKNMNHCKVTIASPPSPIKELAKSQDWLDEWCDSGYQNFIGYLAKNKLTPVGFLDREFNDVA</sequence>
<dbReference type="Pfam" id="PF13362">
    <property type="entry name" value="Toprim_3"/>
    <property type="match status" value="1"/>
</dbReference>
<feature type="domain" description="Toprim" evidence="1">
    <location>
        <begin position="264"/>
        <end position="369"/>
    </location>
</feature>
<evidence type="ECO:0000313" key="3">
    <source>
        <dbReference type="EMBL" id="KAA8675505.1"/>
    </source>
</evidence>
<name>A0A5M9NYC1_9VIBR</name>
<keyword evidence="4" id="KW-1185">Reference proteome</keyword>
<dbReference type="AlphaFoldDB" id="A0A5M9NYC1"/>
<dbReference type="Proteomes" id="UP000322521">
    <property type="component" value="Unassembled WGS sequence"/>
</dbReference>
<dbReference type="InterPro" id="IPR055570">
    <property type="entry name" value="DUF7146"/>
</dbReference>
<dbReference type="OrthoDB" id="8967890at2"/>
<dbReference type="Pfam" id="PF23639">
    <property type="entry name" value="DUF7146"/>
    <property type="match status" value="1"/>
</dbReference>
<evidence type="ECO:0000313" key="4">
    <source>
        <dbReference type="Proteomes" id="UP000322521"/>
    </source>
</evidence>
<gene>
    <name evidence="3" type="ORF">F4W18_12830</name>
</gene>
<dbReference type="InterPro" id="IPR006171">
    <property type="entry name" value="TOPRIM_dom"/>
</dbReference>